<evidence type="ECO:0000256" key="1">
    <source>
        <dbReference type="ARBA" id="ARBA00022679"/>
    </source>
</evidence>
<dbReference type="PANTHER" id="PTHR43420">
    <property type="entry name" value="ACETYLTRANSFERASE"/>
    <property type="match status" value="1"/>
</dbReference>
<dbReference type="KEGG" id="kma:B9H00_03485"/>
<dbReference type="Pfam" id="PF00583">
    <property type="entry name" value="Acetyltransf_1"/>
    <property type="match status" value="1"/>
</dbReference>
<dbReference type="AlphaFoldDB" id="A0A240UL94"/>
<gene>
    <name evidence="4" type="ORF">B9H00_03485</name>
</gene>
<organism evidence="4 5">
    <name type="scientific">Kushneria marisflavi</name>
    <dbReference type="NCBI Taxonomy" id="157779"/>
    <lineage>
        <taxon>Bacteria</taxon>
        <taxon>Pseudomonadati</taxon>
        <taxon>Pseudomonadota</taxon>
        <taxon>Gammaproteobacteria</taxon>
        <taxon>Oceanospirillales</taxon>
        <taxon>Halomonadaceae</taxon>
        <taxon>Kushneria</taxon>
    </lineage>
</organism>
<dbReference type="Gene3D" id="3.40.630.30">
    <property type="match status" value="1"/>
</dbReference>
<dbReference type="GO" id="GO:0016747">
    <property type="term" value="F:acyltransferase activity, transferring groups other than amino-acyl groups"/>
    <property type="evidence" value="ECO:0007669"/>
    <property type="project" value="InterPro"/>
</dbReference>
<accession>A0A240UL94</accession>
<dbReference type="InterPro" id="IPR000182">
    <property type="entry name" value="GNAT_dom"/>
</dbReference>
<evidence type="ECO:0000313" key="5">
    <source>
        <dbReference type="Proteomes" id="UP000194457"/>
    </source>
</evidence>
<sequence length="192" mass="21948">MTVIRQKMWRDDNALGGLKAAPRLVPVAGRRHDRLMRMSDMRDYRREDFDPLVALYQRGKGDEFRFEPGWPERFPVIPLPMDEVRLKAFSDARVLVVPGEKGLAGVIYWQQSHIVGLLVDPQSRGRGLGRALMQAVLDRMAKPATLKVVASNTSAIRLYESLGFQRKGQRQATYQKVPVTVLMMSYRLCNDF</sequence>
<keyword evidence="1" id="KW-0808">Transferase</keyword>
<protein>
    <recommendedName>
        <fullName evidence="3">N-acetyltransferase domain-containing protein</fullName>
    </recommendedName>
</protein>
<evidence type="ECO:0000259" key="3">
    <source>
        <dbReference type="PROSITE" id="PS51186"/>
    </source>
</evidence>
<dbReference type="SUPFAM" id="SSF55729">
    <property type="entry name" value="Acyl-CoA N-acyltransferases (Nat)"/>
    <property type="match status" value="1"/>
</dbReference>
<keyword evidence="2" id="KW-0012">Acyltransferase</keyword>
<dbReference type="InterPro" id="IPR050680">
    <property type="entry name" value="YpeA/RimI_acetyltransf"/>
</dbReference>
<dbReference type="EMBL" id="CP021358">
    <property type="protein sequence ID" value="ART62248.1"/>
    <property type="molecule type" value="Genomic_DNA"/>
</dbReference>
<name>A0A240UL94_9GAMM</name>
<evidence type="ECO:0000256" key="2">
    <source>
        <dbReference type="ARBA" id="ARBA00023315"/>
    </source>
</evidence>
<evidence type="ECO:0000313" key="4">
    <source>
        <dbReference type="EMBL" id="ART62248.1"/>
    </source>
</evidence>
<keyword evidence="5" id="KW-1185">Reference proteome</keyword>
<dbReference type="PROSITE" id="PS51186">
    <property type="entry name" value="GNAT"/>
    <property type="match status" value="1"/>
</dbReference>
<reference evidence="4 5" key="1">
    <citation type="submission" date="2017-05" db="EMBL/GenBank/DDBJ databases">
        <authorList>
            <person name="Song R."/>
            <person name="Chenine A.L."/>
            <person name="Ruprecht R.M."/>
        </authorList>
    </citation>
    <scope>NUCLEOTIDE SEQUENCE [LARGE SCALE GENOMIC DNA]</scope>
    <source>
        <strain evidence="4">SW32</strain>
    </source>
</reference>
<dbReference type="CDD" id="cd04301">
    <property type="entry name" value="NAT_SF"/>
    <property type="match status" value="1"/>
</dbReference>
<dbReference type="Proteomes" id="UP000194457">
    <property type="component" value="Chromosome"/>
</dbReference>
<dbReference type="InterPro" id="IPR016181">
    <property type="entry name" value="Acyl_CoA_acyltransferase"/>
</dbReference>
<feature type="domain" description="N-acetyltransferase" evidence="3">
    <location>
        <begin position="39"/>
        <end position="189"/>
    </location>
</feature>
<proteinExistence type="predicted"/>